<dbReference type="InterPro" id="IPR020471">
    <property type="entry name" value="AKR"/>
</dbReference>
<organism evidence="2 3">
    <name type="scientific">Agreia pratensis</name>
    <dbReference type="NCBI Taxonomy" id="150121"/>
    <lineage>
        <taxon>Bacteria</taxon>
        <taxon>Bacillati</taxon>
        <taxon>Actinomycetota</taxon>
        <taxon>Actinomycetes</taxon>
        <taxon>Micrococcales</taxon>
        <taxon>Microbacteriaceae</taxon>
        <taxon>Agreia</taxon>
    </lineage>
</organism>
<evidence type="ECO:0000259" key="1">
    <source>
        <dbReference type="Pfam" id="PF00248"/>
    </source>
</evidence>
<sequence length="329" mass="34328">MSDLFQRVGRTAPPAPLSQIGLGGGPLGNFGSAISDEAAEATIERAWERGIRYFDTAPHYGLGLSERRLGAGLAGRKREDFVVSSKVGRLVVPAENPQEFDDDGFAVPGDLARRWDFSFSGVERSLDESLERLGLDFIDVLFVHDPDQAWPGAANEGLESLAALKADGRVKAVGVGTNSAVGLDAHIEAGTVDVIMLANRYSLLTEDAVASVLEPAEAAGVAVVAVGVFGTGLLASPRPRAGATLEYRAADADALARATAIADICEAHGVDLPTAAMAYPLLHPAVTAVALGMRSPEEVEQNVARATTEVPPALWTALAEAGLVPATLR</sequence>
<dbReference type="PANTHER" id="PTHR42686">
    <property type="entry name" value="GH17980P-RELATED"/>
    <property type="match status" value="1"/>
</dbReference>
<accession>A0A1X7J9M4</accession>
<dbReference type="OrthoDB" id="9768851at2"/>
<dbReference type="AlphaFoldDB" id="A0A1X7J9M4"/>
<dbReference type="STRING" id="150121.SAMN06296010_1161"/>
<dbReference type="InterPro" id="IPR023210">
    <property type="entry name" value="NADP_OxRdtase_dom"/>
</dbReference>
<dbReference type="Gene3D" id="3.20.20.100">
    <property type="entry name" value="NADP-dependent oxidoreductase domain"/>
    <property type="match status" value="1"/>
</dbReference>
<dbReference type="Proteomes" id="UP000193244">
    <property type="component" value="Unassembled WGS sequence"/>
</dbReference>
<name>A0A1X7J9M4_9MICO</name>
<dbReference type="SUPFAM" id="SSF51430">
    <property type="entry name" value="NAD(P)-linked oxidoreductase"/>
    <property type="match status" value="1"/>
</dbReference>
<reference evidence="3" key="1">
    <citation type="submission" date="2017-04" db="EMBL/GenBank/DDBJ databases">
        <authorList>
            <person name="Varghese N."/>
            <person name="Submissions S."/>
        </authorList>
    </citation>
    <scope>NUCLEOTIDE SEQUENCE [LARGE SCALE GENOMIC DNA]</scope>
    <source>
        <strain evidence="3">VKM Ac-2510</strain>
    </source>
</reference>
<dbReference type="PANTHER" id="PTHR42686:SF1">
    <property type="entry name" value="GH17980P-RELATED"/>
    <property type="match status" value="1"/>
</dbReference>
<feature type="domain" description="NADP-dependent oxidoreductase" evidence="1">
    <location>
        <begin position="20"/>
        <end position="314"/>
    </location>
</feature>
<evidence type="ECO:0000313" key="2">
    <source>
        <dbReference type="EMBL" id="SMG24148.1"/>
    </source>
</evidence>
<dbReference type="GO" id="GO:0005829">
    <property type="term" value="C:cytosol"/>
    <property type="evidence" value="ECO:0007669"/>
    <property type="project" value="TreeGrafter"/>
</dbReference>
<evidence type="ECO:0000313" key="3">
    <source>
        <dbReference type="Proteomes" id="UP000193244"/>
    </source>
</evidence>
<dbReference type="Pfam" id="PF00248">
    <property type="entry name" value="Aldo_ket_red"/>
    <property type="match status" value="1"/>
</dbReference>
<dbReference type="InterPro" id="IPR036812">
    <property type="entry name" value="NAD(P)_OxRdtase_dom_sf"/>
</dbReference>
<keyword evidence="3" id="KW-1185">Reference proteome</keyword>
<dbReference type="RefSeq" id="WP_085483972.1">
    <property type="nucleotide sequence ID" value="NZ_FXAY01000002.1"/>
</dbReference>
<proteinExistence type="predicted"/>
<protein>
    <submittedName>
        <fullName evidence="2">D-threo-aldose 1-dehydrogenase</fullName>
    </submittedName>
</protein>
<dbReference type="CDD" id="cd19162">
    <property type="entry name" value="AKR_FDH"/>
    <property type="match status" value="1"/>
</dbReference>
<dbReference type="EMBL" id="FXAY01000002">
    <property type="protein sequence ID" value="SMG24148.1"/>
    <property type="molecule type" value="Genomic_DNA"/>
</dbReference>
<gene>
    <name evidence="2" type="ORF">SAMN06296010_1161</name>
</gene>
<dbReference type="GO" id="GO:0016491">
    <property type="term" value="F:oxidoreductase activity"/>
    <property type="evidence" value="ECO:0007669"/>
    <property type="project" value="InterPro"/>
</dbReference>
<dbReference type="InterPro" id="IPR044477">
    <property type="entry name" value="FDH-like"/>
</dbReference>